<dbReference type="PANTHER" id="PTHR33525">
    <property type="match status" value="1"/>
</dbReference>
<evidence type="ECO:0000313" key="2">
    <source>
        <dbReference type="EMBL" id="GGC85587.1"/>
    </source>
</evidence>
<dbReference type="InterPro" id="IPR052340">
    <property type="entry name" value="RNase_Y/CdgJ"/>
</dbReference>
<proteinExistence type="predicted"/>
<dbReference type="Proteomes" id="UP000637423">
    <property type="component" value="Unassembled WGS sequence"/>
</dbReference>
<dbReference type="PROSITE" id="PS51833">
    <property type="entry name" value="HDOD"/>
    <property type="match status" value="1"/>
</dbReference>
<accession>A0A916UT53</accession>
<dbReference type="EMBL" id="BMED01000003">
    <property type="protein sequence ID" value="GGC85587.1"/>
    <property type="molecule type" value="Genomic_DNA"/>
</dbReference>
<reference evidence="2" key="2">
    <citation type="submission" date="2020-09" db="EMBL/GenBank/DDBJ databases">
        <authorList>
            <person name="Sun Q."/>
            <person name="Zhou Y."/>
        </authorList>
    </citation>
    <scope>NUCLEOTIDE SEQUENCE</scope>
    <source>
        <strain evidence="2">CGMCC 1.10998</strain>
    </source>
</reference>
<feature type="domain" description="HDOD" evidence="1">
    <location>
        <begin position="24"/>
        <end position="218"/>
    </location>
</feature>
<dbReference type="InterPro" id="IPR013976">
    <property type="entry name" value="HDOD"/>
</dbReference>
<sequence length="287" mass="31970">MNLPPNDPQYHISLDEVILQIRDLPTLAAVAQEMLSNLDDDDLSLDKIAEKVAMDQSLAAKTLRLANSSYFGSNSKVVTLQQAVAMLGVKNVKNLIRMTILTTSFPVSRCKGFDFKAFWQQSIGTAVCAELISRTLHMKHDFAFTAGLLHAIGRLVLVTRFPDQYQEVLSYRKQHDCHLLQAERVVMKVDHVQAGLALAVHWNFSEAIQDAIRGYVEPGIEGLNPIAALVHVADAIVHALDLAKLEDDLVPIISEAAWNTLAMGEMDYHAIFHETEMRFEALNQIVL</sequence>
<reference evidence="2" key="1">
    <citation type="journal article" date="2014" name="Int. J. Syst. Evol. Microbiol.">
        <title>Complete genome sequence of Corynebacterium casei LMG S-19264T (=DSM 44701T), isolated from a smear-ripened cheese.</title>
        <authorList>
            <consortium name="US DOE Joint Genome Institute (JGI-PGF)"/>
            <person name="Walter F."/>
            <person name="Albersmeier A."/>
            <person name="Kalinowski J."/>
            <person name="Ruckert C."/>
        </authorList>
    </citation>
    <scope>NUCLEOTIDE SEQUENCE</scope>
    <source>
        <strain evidence="2">CGMCC 1.10998</strain>
    </source>
</reference>
<dbReference type="PANTHER" id="PTHR33525:SF3">
    <property type="entry name" value="RIBONUCLEASE Y"/>
    <property type="match status" value="1"/>
</dbReference>
<evidence type="ECO:0000313" key="3">
    <source>
        <dbReference type="Proteomes" id="UP000637423"/>
    </source>
</evidence>
<comment type="caution">
    <text evidence="2">The sequence shown here is derived from an EMBL/GenBank/DDBJ whole genome shotgun (WGS) entry which is preliminary data.</text>
</comment>
<dbReference type="RefSeq" id="WP_188567467.1">
    <property type="nucleotide sequence ID" value="NZ_BMED01000003.1"/>
</dbReference>
<keyword evidence="3" id="KW-1185">Reference proteome</keyword>
<dbReference type="AlphaFoldDB" id="A0A916UT53"/>
<dbReference type="SUPFAM" id="SSF109604">
    <property type="entry name" value="HD-domain/PDEase-like"/>
    <property type="match status" value="1"/>
</dbReference>
<organism evidence="2 3">
    <name type="scientific">Undibacterium terreum</name>
    <dbReference type="NCBI Taxonomy" id="1224302"/>
    <lineage>
        <taxon>Bacteria</taxon>
        <taxon>Pseudomonadati</taxon>
        <taxon>Pseudomonadota</taxon>
        <taxon>Betaproteobacteria</taxon>
        <taxon>Burkholderiales</taxon>
        <taxon>Oxalobacteraceae</taxon>
        <taxon>Undibacterium</taxon>
    </lineage>
</organism>
<protein>
    <submittedName>
        <fullName evidence="2">HDOD domain-containing protein</fullName>
    </submittedName>
</protein>
<evidence type="ECO:0000259" key="1">
    <source>
        <dbReference type="PROSITE" id="PS51833"/>
    </source>
</evidence>
<gene>
    <name evidence="2" type="ORF">GCM10011396_36140</name>
</gene>
<dbReference type="Gene3D" id="1.10.3210.10">
    <property type="entry name" value="Hypothetical protein af1432"/>
    <property type="match status" value="1"/>
</dbReference>
<dbReference type="Pfam" id="PF08668">
    <property type="entry name" value="HDOD"/>
    <property type="match status" value="1"/>
</dbReference>
<name>A0A916UT53_9BURK</name>